<evidence type="ECO:0000313" key="4">
    <source>
        <dbReference type="Proteomes" id="UP000323632"/>
    </source>
</evidence>
<sequence length="722" mass="77145">MKTHLYLLKVVTTCMTLLLACNHSFGQLTITPAQSANTLAQSLAGSGITIINASLTCAAQANGQFTAVASNLGIDTGILLTTGQAIFVAGSEPGLTSSNNNTNGDPALQALSGAATTRDACILQFDLIPKGDTIKFDYVFGSEEYINSICGPYNDAFAFFISGPGISGLQNMAQVPGTTIPVAVNSINSGTPGLYGNIVNCTSMGPGAPFTTYYNNNQNGATVAYRGLTNVLVASHAVNPCDTYHLKLTIADALNGLYDSGVFIKAGSLQSASFGLDIAGAVNVAGIPSIYKGCSSGSITFSRSVAKPTPQVLSYQISGTAVNGIDFSAITNTITIPANATQAALSISGLITPPSGMKTLKLYLNAPYSCNGMTEIIDSVEMQIFDAPHAILLSQDTTICQGATFQMQVDGDDNLTYKWTPSQGLNNENIKNPIADPEENTTYIMRAYIPDSGCDTLTGDVTINVLVTPWSTDAGSDINVCEHSPILINPAIVPDNTDFTYLWNGPQGFSTTNRELSLPDPVIPQSGTYTFTVDGGICGSVKDSVYINIVQFPLPPQVTSPLRICLNSKMKPIDVTGNDLKWYKDAVGGQPIAEPDVNTSRESNEDYYVSQSYGACESERTKLTIIVERCCDDFIFIPSVFTPNSDGKNDLFEISLKAESRIMNVEIFNRWGQLVYHQNSNKPWDGTFNGVNVDMGNYYYNISYTCKDGTVMNKKGEVLVVR</sequence>
<dbReference type="Pfam" id="PF19081">
    <property type="entry name" value="Ig_7"/>
    <property type="match status" value="1"/>
</dbReference>
<dbReference type="AlphaFoldDB" id="A0A5M6CN15"/>
<dbReference type="PROSITE" id="PS51257">
    <property type="entry name" value="PROKAR_LIPOPROTEIN"/>
    <property type="match status" value="1"/>
</dbReference>
<dbReference type="Pfam" id="PF13585">
    <property type="entry name" value="CHU_C"/>
    <property type="match status" value="1"/>
</dbReference>
<gene>
    <name evidence="3" type="ORF">F0919_07925</name>
</gene>
<feature type="signal peptide" evidence="1">
    <location>
        <begin position="1"/>
        <end position="26"/>
    </location>
</feature>
<evidence type="ECO:0000259" key="2">
    <source>
        <dbReference type="Pfam" id="PF19081"/>
    </source>
</evidence>
<feature type="domain" description="Ig-like" evidence="2">
    <location>
        <begin position="553"/>
        <end position="627"/>
    </location>
</feature>
<evidence type="ECO:0000313" key="3">
    <source>
        <dbReference type="EMBL" id="KAA5534539.1"/>
    </source>
</evidence>
<dbReference type="InterPro" id="IPR026341">
    <property type="entry name" value="T9SS_type_B"/>
</dbReference>
<dbReference type="Proteomes" id="UP000323632">
    <property type="component" value="Unassembled WGS sequence"/>
</dbReference>
<protein>
    <submittedName>
        <fullName evidence="3">Gliding motility-associated C-terminal domain-containing protein</fullName>
    </submittedName>
</protein>
<dbReference type="InterPro" id="IPR049804">
    <property type="entry name" value="Choice_anch_L"/>
</dbReference>
<feature type="chain" id="PRO_5024384127" evidence="1">
    <location>
        <begin position="27"/>
        <end position="722"/>
    </location>
</feature>
<comment type="caution">
    <text evidence="3">The sequence shown here is derived from an EMBL/GenBank/DDBJ whole genome shotgun (WGS) entry which is preliminary data.</text>
</comment>
<dbReference type="NCBIfam" id="NF038133">
    <property type="entry name" value="choice_anch_L"/>
    <property type="match status" value="1"/>
</dbReference>
<dbReference type="InterPro" id="IPR013783">
    <property type="entry name" value="Ig-like_fold"/>
</dbReference>
<name>A0A5M6CN15_9BACT</name>
<evidence type="ECO:0000256" key="1">
    <source>
        <dbReference type="SAM" id="SignalP"/>
    </source>
</evidence>
<organism evidence="3 4">
    <name type="scientific">Taibaiella lutea</name>
    <dbReference type="NCBI Taxonomy" id="2608001"/>
    <lineage>
        <taxon>Bacteria</taxon>
        <taxon>Pseudomonadati</taxon>
        <taxon>Bacteroidota</taxon>
        <taxon>Chitinophagia</taxon>
        <taxon>Chitinophagales</taxon>
        <taxon>Chitinophagaceae</taxon>
        <taxon>Taibaiella</taxon>
    </lineage>
</organism>
<dbReference type="InterPro" id="IPR044023">
    <property type="entry name" value="Ig_7"/>
</dbReference>
<dbReference type="NCBIfam" id="TIGR04131">
    <property type="entry name" value="Bac_Flav_CTERM"/>
    <property type="match status" value="1"/>
</dbReference>
<dbReference type="Gene3D" id="2.60.40.10">
    <property type="entry name" value="Immunoglobulins"/>
    <property type="match status" value="1"/>
</dbReference>
<proteinExistence type="predicted"/>
<dbReference type="RefSeq" id="WP_150032219.1">
    <property type="nucleotide sequence ID" value="NZ_VWSH01000002.1"/>
</dbReference>
<reference evidence="3 4" key="1">
    <citation type="submission" date="2019-09" db="EMBL/GenBank/DDBJ databases">
        <title>Genome sequence and assembly of Taibaiella sp.</title>
        <authorList>
            <person name="Chhetri G."/>
        </authorList>
    </citation>
    <scope>NUCLEOTIDE SEQUENCE [LARGE SCALE GENOMIC DNA]</scope>
    <source>
        <strain evidence="3 4">KVB11</strain>
    </source>
</reference>
<accession>A0A5M6CN15</accession>
<keyword evidence="1" id="KW-0732">Signal</keyword>
<dbReference type="EMBL" id="VWSH01000002">
    <property type="protein sequence ID" value="KAA5534539.1"/>
    <property type="molecule type" value="Genomic_DNA"/>
</dbReference>
<keyword evidence="4" id="KW-1185">Reference proteome</keyword>